<dbReference type="InterPro" id="IPR001647">
    <property type="entry name" value="HTH_TetR"/>
</dbReference>
<keyword evidence="1 2" id="KW-0238">DNA-binding</keyword>
<protein>
    <submittedName>
        <fullName evidence="6">TetR family transcriptional regulator</fullName>
    </submittedName>
</protein>
<dbReference type="PANTHER" id="PTHR30328">
    <property type="entry name" value="TRANSCRIPTIONAL REPRESSOR"/>
    <property type="match status" value="1"/>
</dbReference>
<feature type="compositionally biased region" description="Polar residues" evidence="4">
    <location>
        <begin position="267"/>
        <end position="286"/>
    </location>
</feature>
<feature type="domain" description="HTH tetR-type" evidence="5">
    <location>
        <begin position="11"/>
        <end position="71"/>
    </location>
</feature>
<dbReference type="SUPFAM" id="SSF48498">
    <property type="entry name" value="Tetracyclin repressor-like, C-terminal domain"/>
    <property type="match status" value="1"/>
</dbReference>
<gene>
    <name evidence="6" type="ORF">FEK35_08595</name>
</gene>
<dbReference type="SUPFAM" id="SSF46689">
    <property type="entry name" value="Homeodomain-like"/>
    <property type="match status" value="1"/>
</dbReference>
<feature type="coiled-coil region" evidence="3">
    <location>
        <begin position="291"/>
        <end position="318"/>
    </location>
</feature>
<feature type="DNA-binding region" description="H-T-H motif" evidence="2">
    <location>
        <begin position="34"/>
        <end position="53"/>
    </location>
</feature>
<dbReference type="InterPro" id="IPR050109">
    <property type="entry name" value="HTH-type_TetR-like_transc_reg"/>
</dbReference>
<evidence type="ECO:0000256" key="3">
    <source>
        <dbReference type="SAM" id="Coils"/>
    </source>
</evidence>
<evidence type="ECO:0000256" key="1">
    <source>
        <dbReference type="ARBA" id="ARBA00023125"/>
    </source>
</evidence>
<dbReference type="Pfam" id="PF17926">
    <property type="entry name" value="TetR_C_21"/>
    <property type="match status" value="1"/>
</dbReference>
<dbReference type="GO" id="GO:0003677">
    <property type="term" value="F:DNA binding"/>
    <property type="evidence" value="ECO:0007669"/>
    <property type="project" value="UniProtKB-UniRule"/>
</dbReference>
<name>A0A5R8PGS2_9NOCA</name>
<evidence type="ECO:0000256" key="2">
    <source>
        <dbReference type="PROSITE-ProRule" id="PRU00335"/>
    </source>
</evidence>
<evidence type="ECO:0000259" key="5">
    <source>
        <dbReference type="PROSITE" id="PS50977"/>
    </source>
</evidence>
<comment type="caution">
    <text evidence="6">The sequence shown here is derived from an EMBL/GenBank/DDBJ whole genome shotgun (WGS) entry which is preliminary data.</text>
</comment>
<evidence type="ECO:0000256" key="4">
    <source>
        <dbReference type="SAM" id="MobiDB-lite"/>
    </source>
</evidence>
<proteinExistence type="predicted"/>
<evidence type="ECO:0000313" key="7">
    <source>
        <dbReference type="Proteomes" id="UP000308349"/>
    </source>
</evidence>
<dbReference type="Gene3D" id="1.10.357.10">
    <property type="entry name" value="Tetracycline Repressor, domain 2"/>
    <property type="match status" value="1"/>
</dbReference>
<dbReference type="GO" id="GO:0006355">
    <property type="term" value="P:regulation of DNA-templated transcription"/>
    <property type="evidence" value="ECO:0007669"/>
    <property type="project" value="UniProtKB-ARBA"/>
</dbReference>
<dbReference type="OrthoDB" id="4726108at2"/>
<dbReference type="InterPro" id="IPR009057">
    <property type="entry name" value="Homeodomain-like_sf"/>
</dbReference>
<reference evidence="6 7" key="1">
    <citation type="submission" date="2019-05" db="EMBL/GenBank/DDBJ databases">
        <title>Genomes sequences of two Nocardia cyriacigeorgica environmental isolates, type strains Nocardia asteroides ATCC 19247 and Nocardia cyriacigeorgica DSM 44484.</title>
        <authorList>
            <person name="Vautrin F."/>
            <person name="Bergeron E."/>
            <person name="Dubost A."/>
            <person name="Abrouk D."/>
            <person name="Rodriguez Nava V."/>
            <person name="Pujic P."/>
        </authorList>
    </citation>
    <scope>NUCLEOTIDE SEQUENCE [LARGE SCALE GENOMIC DNA]</scope>
    <source>
        <strain evidence="6 7">EML 1456</strain>
    </source>
</reference>
<organism evidence="6 7">
    <name type="scientific">Nocardia cyriacigeorgica</name>
    <dbReference type="NCBI Taxonomy" id="135487"/>
    <lineage>
        <taxon>Bacteria</taxon>
        <taxon>Bacillati</taxon>
        <taxon>Actinomycetota</taxon>
        <taxon>Actinomycetes</taxon>
        <taxon>Mycobacteriales</taxon>
        <taxon>Nocardiaceae</taxon>
        <taxon>Nocardia</taxon>
    </lineage>
</organism>
<dbReference type="Pfam" id="PF00440">
    <property type="entry name" value="TetR_N"/>
    <property type="match status" value="1"/>
</dbReference>
<sequence>MPMTPSTKRGDATRRALLRAARDEFAEYGLAGARVDRIAEAAGVNKERIYGLFGSKDKLFDVILIDSLREFMDTVQPLADTEVGDYVAKLFDYHRDNPKLLRLMLWEALHRGADAHDIDGWRADFYERKFDRAQQQFGVDERRAGLLLIALCGVANWANTLPQTARLLLGDAADDTATIRAFMADFARAALRYDPDSPVNVLTGRGAAGEPTQTDAARGERTPVDHAFAAAESPNAQPTADASPRAGMQRATDAASGVHPPADLESPGTTSGSGEPTQPATGTDASGTDPVDAAAERLRAAQAAVEAARADLATALRDAHASGTSANQLARQVSGTLSRPVVLKLLAD</sequence>
<feature type="region of interest" description="Disordered" evidence="4">
    <location>
        <begin position="229"/>
        <end position="290"/>
    </location>
</feature>
<accession>A0A5R8PGS2</accession>
<dbReference type="PANTHER" id="PTHR30328:SF54">
    <property type="entry name" value="HTH-TYPE TRANSCRIPTIONAL REPRESSOR SCO4008"/>
    <property type="match status" value="1"/>
</dbReference>
<dbReference type="InterPro" id="IPR036271">
    <property type="entry name" value="Tet_transcr_reg_TetR-rel_C_sf"/>
</dbReference>
<keyword evidence="3" id="KW-0175">Coiled coil</keyword>
<dbReference type="AlphaFoldDB" id="A0A5R8PGS2"/>
<dbReference type="PROSITE" id="PS50977">
    <property type="entry name" value="HTH_TETR_2"/>
    <property type="match status" value="1"/>
</dbReference>
<dbReference type="PRINTS" id="PR00455">
    <property type="entry name" value="HTHTETR"/>
</dbReference>
<dbReference type="EMBL" id="VBUU01000006">
    <property type="protein sequence ID" value="TLG13838.1"/>
    <property type="molecule type" value="Genomic_DNA"/>
</dbReference>
<dbReference type="InterPro" id="IPR041467">
    <property type="entry name" value="Sco4008_C"/>
</dbReference>
<dbReference type="Proteomes" id="UP000308349">
    <property type="component" value="Unassembled WGS sequence"/>
</dbReference>
<evidence type="ECO:0000313" key="6">
    <source>
        <dbReference type="EMBL" id="TLG13838.1"/>
    </source>
</evidence>